<dbReference type="AlphaFoldDB" id="B4U5D3"/>
<dbReference type="KEGG" id="sez:Sez_1817"/>
<sequence length="61" mass="7211">MWQDSHLQVSFTPHYSKKCGFLLSFLGIIKEKYQMANGFFRKQAESEHFTKKQARPAFNVK</sequence>
<dbReference type="HOGENOM" id="CLU_2920659_0_0_9"/>
<dbReference type="Proteomes" id="UP000001873">
    <property type="component" value="Chromosome"/>
</dbReference>
<protein>
    <submittedName>
        <fullName evidence="1">Uncharacterized protein</fullName>
    </submittedName>
</protein>
<accession>B4U5D3</accession>
<evidence type="ECO:0000313" key="2">
    <source>
        <dbReference type="Proteomes" id="UP000001873"/>
    </source>
</evidence>
<dbReference type="EMBL" id="CP001129">
    <property type="protein sequence ID" value="ACG63144.1"/>
    <property type="molecule type" value="Genomic_DNA"/>
</dbReference>
<gene>
    <name evidence="1" type="ordered locus">Sez_1817</name>
</gene>
<organism evidence="1 2">
    <name type="scientific">Streptococcus equi subsp. zooepidemicus (strain MGCS10565)</name>
    <dbReference type="NCBI Taxonomy" id="552526"/>
    <lineage>
        <taxon>Bacteria</taxon>
        <taxon>Bacillati</taxon>
        <taxon>Bacillota</taxon>
        <taxon>Bacilli</taxon>
        <taxon>Lactobacillales</taxon>
        <taxon>Streptococcaceae</taxon>
        <taxon>Streptococcus</taxon>
    </lineage>
</organism>
<reference evidence="1 2" key="1">
    <citation type="journal article" date="2008" name="PLoS ONE">
        <title>Genome sequence of a lancefield group C Streptococcus zooepidemicus strain causing epidemic nephritis: new information about an old disease.</title>
        <authorList>
            <person name="Beres S.B."/>
            <person name="Sesso R."/>
            <person name="Pinto S.W.L."/>
            <person name="Hoe N.P."/>
            <person name="Porcella S.F."/>
            <person name="Deleo F.R."/>
            <person name="Musser J.M."/>
        </authorList>
    </citation>
    <scope>NUCLEOTIDE SEQUENCE [LARGE SCALE GENOMIC DNA]</scope>
    <source>
        <strain evidence="1 2">MGCS10565</strain>
    </source>
</reference>
<proteinExistence type="predicted"/>
<evidence type="ECO:0000313" key="1">
    <source>
        <dbReference type="EMBL" id="ACG63144.1"/>
    </source>
</evidence>
<name>B4U5D3_STREM</name>